<dbReference type="Proteomes" id="UP000236649">
    <property type="component" value="Chromosome 4"/>
</dbReference>
<dbReference type="InterPro" id="IPR019818">
    <property type="entry name" value="IsoCit/isopropylmalate_DH_CS"/>
</dbReference>
<keyword evidence="2 4" id="KW-0560">Oxidoreductase</keyword>
<organism evidence="4 5">
    <name type="scientific">Paraburkholderia hospita</name>
    <dbReference type="NCBI Taxonomy" id="169430"/>
    <lineage>
        <taxon>Bacteria</taxon>
        <taxon>Pseudomonadati</taxon>
        <taxon>Pseudomonadota</taxon>
        <taxon>Betaproteobacteria</taxon>
        <taxon>Burkholderiales</taxon>
        <taxon>Burkholderiaceae</taxon>
        <taxon>Paraburkholderia</taxon>
    </lineage>
</organism>
<dbReference type="PROSITE" id="PS00470">
    <property type="entry name" value="IDH_IMDH"/>
    <property type="match status" value="1"/>
</dbReference>
<sequence>MESTPRHKIPATLIPGDGIGPEVVAATVQVLDALGSPFIWDVQHAGIAGVTHCGDPLPDVTLESVRKNKLALKGPLTTPIGEGFRSSNVRLREEFQLFGNVRPVHTIIPGRYDQIDLVLVRENLGGFYVAHEYYIPVGDDPKAVAVATGVNTRDACVRIARFAFEYALRHGRKKITVVHKANILKALTGVFLEAARDVARDYEGRVEMNDIIVDACAMQLVLNPWQFDMLVCTNLFGDILSDQLAGLVGGLGMAPGANYGTDTAIFEAVHGSAPDIAGKDVANPISLLLASGLMLEHVGKGDLAQRLRTAITETLNTDHICTRDLKGTASTREFAAAVVRRIEST</sequence>
<dbReference type="GO" id="GO:0006099">
    <property type="term" value="P:tricarboxylic acid cycle"/>
    <property type="evidence" value="ECO:0007669"/>
    <property type="project" value="TreeGrafter"/>
</dbReference>
<dbReference type="GeneID" id="55535807"/>
<dbReference type="GO" id="GO:0000287">
    <property type="term" value="F:magnesium ion binding"/>
    <property type="evidence" value="ECO:0007669"/>
    <property type="project" value="InterPro"/>
</dbReference>
<gene>
    <name evidence="4" type="ORF">C2L64_46880</name>
</gene>
<evidence type="ECO:0000256" key="2">
    <source>
        <dbReference type="ARBA" id="ARBA00023002"/>
    </source>
</evidence>
<dbReference type="EMBL" id="CP026108">
    <property type="protein sequence ID" value="AUT75828.1"/>
    <property type="molecule type" value="Genomic_DNA"/>
</dbReference>
<dbReference type="SMART" id="SM01329">
    <property type="entry name" value="Iso_dh"/>
    <property type="match status" value="1"/>
</dbReference>
<dbReference type="GO" id="GO:0006102">
    <property type="term" value="P:isocitrate metabolic process"/>
    <property type="evidence" value="ECO:0007669"/>
    <property type="project" value="TreeGrafter"/>
</dbReference>
<dbReference type="GO" id="GO:0051287">
    <property type="term" value="F:NAD binding"/>
    <property type="evidence" value="ECO:0007669"/>
    <property type="project" value="InterPro"/>
</dbReference>
<dbReference type="InterPro" id="IPR024084">
    <property type="entry name" value="IsoPropMal-DH-like_dom"/>
</dbReference>
<dbReference type="RefSeq" id="WP_103154116.1">
    <property type="nucleotide sequence ID" value="NZ_CP026108.1"/>
</dbReference>
<dbReference type="Pfam" id="PF00180">
    <property type="entry name" value="Iso_dh"/>
    <property type="match status" value="1"/>
</dbReference>
<dbReference type="GO" id="GO:0004449">
    <property type="term" value="F:isocitrate dehydrogenase (NAD+) activity"/>
    <property type="evidence" value="ECO:0007669"/>
    <property type="project" value="UniProtKB-EC"/>
</dbReference>
<dbReference type="SUPFAM" id="SSF53659">
    <property type="entry name" value="Isocitrate/Isopropylmalate dehydrogenase-like"/>
    <property type="match status" value="1"/>
</dbReference>
<dbReference type="PANTHER" id="PTHR11835">
    <property type="entry name" value="DECARBOXYLATING DEHYDROGENASES-ISOCITRATE, ISOPROPYLMALATE, TARTRATE"/>
    <property type="match status" value="1"/>
</dbReference>
<evidence type="ECO:0000256" key="1">
    <source>
        <dbReference type="ARBA" id="ARBA00007769"/>
    </source>
</evidence>
<evidence type="ECO:0000313" key="5">
    <source>
        <dbReference type="Proteomes" id="UP000236649"/>
    </source>
</evidence>
<dbReference type="Gene3D" id="3.40.718.10">
    <property type="entry name" value="Isopropylmalate Dehydrogenase"/>
    <property type="match status" value="1"/>
</dbReference>
<proteinExistence type="inferred from homology"/>
<reference evidence="4 5" key="1">
    <citation type="submission" date="2018-01" db="EMBL/GenBank/DDBJ databases">
        <title>Species boundaries and ecological features among Paraburkholderia terrae DSMZ17804T, P. hospita DSMZ17164T and P. caribensis DSMZ13236T.</title>
        <authorList>
            <person name="Pratama A.A."/>
        </authorList>
    </citation>
    <scope>NUCLEOTIDE SEQUENCE [LARGE SCALE GENOMIC DNA]</scope>
    <source>
        <strain evidence="4 5">DSM 17164</strain>
    </source>
</reference>
<evidence type="ECO:0000313" key="4">
    <source>
        <dbReference type="EMBL" id="AUT75828.1"/>
    </source>
</evidence>
<feature type="domain" description="Isopropylmalate dehydrogenase-like" evidence="3">
    <location>
        <begin position="8"/>
        <end position="338"/>
    </location>
</feature>
<dbReference type="KEGG" id="phs:C2L64_46880"/>
<name>A0AAN1JM36_9BURK</name>
<dbReference type="AlphaFoldDB" id="A0AAN1JM36"/>
<evidence type="ECO:0000259" key="3">
    <source>
        <dbReference type="SMART" id="SM01329"/>
    </source>
</evidence>
<accession>A0AAN1JM36</accession>
<comment type="similarity">
    <text evidence="1">Belongs to the isocitrate and isopropylmalate dehydrogenases family.</text>
</comment>
<protein>
    <submittedName>
        <fullName evidence="4">Isocitrate dehydrogenase</fullName>
        <ecNumber evidence="4">1.1.1.41</ecNumber>
    </submittedName>
</protein>
<dbReference type="EC" id="1.1.1.41" evidence="4"/>
<dbReference type="PANTHER" id="PTHR11835:SF34">
    <property type="entry name" value="ISOCITRATE DEHYDROGENASE [NAD] SUBUNIT ALPHA, MITOCHONDRIAL"/>
    <property type="match status" value="1"/>
</dbReference>